<evidence type="ECO:0000313" key="1">
    <source>
        <dbReference type="EMBL" id="KAL0427430.1"/>
    </source>
</evidence>
<gene>
    <name evidence="1" type="ORF">Slati_2917800</name>
</gene>
<name>A0AAW2VER1_9LAMI</name>
<sequence>MVEDALLFSQIMRTKCLWSPTSRAASMTTENWRIFIGKELGYHCPSSGMALRLIRGNMPLMDILL</sequence>
<proteinExistence type="predicted"/>
<reference evidence="1" key="1">
    <citation type="submission" date="2020-06" db="EMBL/GenBank/DDBJ databases">
        <authorList>
            <person name="Li T."/>
            <person name="Hu X."/>
            <person name="Zhang T."/>
            <person name="Song X."/>
            <person name="Zhang H."/>
            <person name="Dai N."/>
            <person name="Sheng W."/>
            <person name="Hou X."/>
            <person name="Wei L."/>
        </authorList>
    </citation>
    <scope>NUCLEOTIDE SEQUENCE</scope>
    <source>
        <strain evidence="1">KEN1</strain>
        <tissue evidence="1">Leaf</tissue>
    </source>
</reference>
<comment type="caution">
    <text evidence="1">The sequence shown here is derived from an EMBL/GenBank/DDBJ whole genome shotgun (WGS) entry which is preliminary data.</text>
</comment>
<dbReference type="EMBL" id="JACGWN010000010">
    <property type="protein sequence ID" value="KAL0427430.1"/>
    <property type="molecule type" value="Genomic_DNA"/>
</dbReference>
<accession>A0AAW2VER1</accession>
<dbReference type="AlphaFoldDB" id="A0AAW2VER1"/>
<organism evidence="1">
    <name type="scientific">Sesamum latifolium</name>
    <dbReference type="NCBI Taxonomy" id="2727402"/>
    <lineage>
        <taxon>Eukaryota</taxon>
        <taxon>Viridiplantae</taxon>
        <taxon>Streptophyta</taxon>
        <taxon>Embryophyta</taxon>
        <taxon>Tracheophyta</taxon>
        <taxon>Spermatophyta</taxon>
        <taxon>Magnoliopsida</taxon>
        <taxon>eudicotyledons</taxon>
        <taxon>Gunneridae</taxon>
        <taxon>Pentapetalae</taxon>
        <taxon>asterids</taxon>
        <taxon>lamiids</taxon>
        <taxon>Lamiales</taxon>
        <taxon>Pedaliaceae</taxon>
        <taxon>Sesamum</taxon>
    </lineage>
</organism>
<reference evidence="1" key="2">
    <citation type="journal article" date="2024" name="Plant">
        <title>Genomic evolution and insights into agronomic trait innovations of Sesamum species.</title>
        <authorList>
            <person name="Miao H."/>
            <person name="Wang L."/>
            <person name="Qu L."/>
            <person name="Liu H."/>
            <person name="Sun Y."/>
            <person name="Le M."/>
            <person name="Wang Q."/>
            <person name="Wei S."/>
            <person name="Zheng Y."/>
            <person name="Lin W."/>
            <person name="Duan Y."/>
            <person name="Cao H."/>
            <person name="Xiong S."/>
            <person name="Wang X."/>
            <person name="Wei L."/>
            <person name="Li C."/>
            <person name="Ma Q."/>
            <person name="Ju M."/>
            <person name="Zhao R."/>
            <person name="Li G."/>
            <person name="Mu C."/>
            <person name="Tian Q."/>
            <person name="Mei H."/>
            <person name="Zhang T."/>
            <person name="Gao T."/>
            <person name="Zhang H."/>
        </authorList>
    </citation>
    <scope>NUCLEOTIDE SEQUENCE</scope>
    <source>
        <strain evidence="1">KEN1</strain>
    </source>
</reference>
<protein>
    <submittedName>
        <fullName evidence="1">Uncharacterized protein</fullName>
    </submittedName>
</protein>